<evidence type="ECO:0000259" key="8">
    <source>
        <dbReference type="PROSITE" id="PS50157"/>
    </source>
</evidence>
<dbReference type="PROSITE" id="PS00028">
    <property type="entry name" value="ZINC_FINGER_C2H2_1"/>
    <property type="match status" value="5"/>
</dbReference>
<accession>A0AAW2AGY4</accession>
<feature type="domain" description="C2H2-type" evidence="8">
    <location>
        <begin position="631"/>
        <end position="654"/>
    </location>
</feature>
<dbReference type="PANTHER" id="PTHR24396:SF29">
    <property type="entry name" value="PROTEIN WIZ ISOFORM X1"/>
    <property type="match status" value="1"/>
</dbReference>
<keyword evidence="4" id="KW-0862">Zinc</keyword>
<evidence type="ECO:0000313" key="9">
    <source>
        <dbReference type="EMBL" id="KAK9972980.1"/>
    </source>
</evidence>
<evidence type="ECO:0000256" key="3">
    <source>
        <dbReference type="ARBA" id="ARBA00022771"/>
    </source>
</evidence>
<feature type="compositionally biased region" description="Polar residues" evidence="7">
    <location>
        <begin position="831"/>
        <end position="840"/>
    </location>
</feature>
<dbReference type="GO" id="GO:0005634">
    <property type="term" value="C:nucleus"/>
    <property type="evidence" value="ECO:0007669"/>
    <property type="project" value="UniProtKB-SubCell"/>
</dbReference>
<feature type="region of interest" description="Disordered" evidence="7">
    <location>
        <begin position="798"/>
        <end position="926"/>
    </location>
</feature>
<keyword evidence="3 6" id="KW-0863">Zinc-finger</keyword>
<feature type="compositionally biased region" description="Low complexity" evidence="7">
    <location>
        <begin position="164"/>
        <end position="173"/>
    </location>
</feature>
<feature type="compositionally biased region" description="Low complexity" evidence="7">
    <location>
        <begin position="294"/>
        <end position="307"/>
    </location>
</feature>
<feature type="domain" description="C2H2-type" evidence="8">
    <location>
        <begin position="468"/>
        <end position="490"/>
    </location>
</feature>
<feature type="compositionally biased region" description="Polar residues" evidence="7">
    <location>
        <begin position="864"/>
        <end position="879"/>
    </location>
</feature>
<dbReference type="EMBL" id="JAWDJR010000006">
    <property type="protein sequence ID" value="KAK9972980.1"/>
    <property type="molecule type" value="Genomic_DNA"/>
</dbReference>
<dbReference type="InterPro" id="IPR013087">
    <property type="entry name" value="Znf_C2H2_type"/>
</dbReference>
<feature type="compositionally biased region" description="Low complexity" evidence="7">
    <location>
        <begin position="544"/>
        <end position="557"/>
    </location>
</feature>
<feature type="region of interest" description="Disordered" evidence="7">
    <location>
        <begin position="91"/>
        <end position="116"/>
    </location>
</feature>
<dbReference type="SMART" id="SM00355">
    <property type="entry name" value="ZnF_C2H2"/>
    <property type="match status" value="6"/>
</dbReference>
<feature type="region of interest" description="Disordered" evidence="7">
    <location>
        <begin position="324"/>
        <end position="468"/>
    </location>
</feature>
<keyword evidence="2" id="KW-0479">Metal-binding</keyword>
<comment type="caution">
    <text evidence="9">The sequence shown here is derived from an EMBL/GenBank/DDBJ whole genome shotgun (WGS) entry which is preliminary data.</text>
</comment>
<protein>
    <recommendedName>
        <fullName evidence="8">C2H2-type domain-containing protein</fullName>
    </recommendedName>
</protein>
<dbReference type="AlphaFoldDB" id="A0AAW2AGY4"/>
<dbReference type="GO" id="GO:0008270">
    <property type="term" value="F:zinc ion binding"/>
    <property type="evidence" value="ECO:0007669"/>
    <property type="project" value="UniProtKB-KW"/>
</dbReference>
<comment type="subcellular location">
    <subcellularLocation>
        <location evidence="1">Nucleus</location>
    </subcellularLocation>
</comment>
<evidence type="ECO:0000256" key="5">
    <source>
        <dbReference type="ARBA" id="ARBA00023242"/>
    </source>
</evidence>
<sequence>MEKTAPDTAKKTSTATFSKECLEPDLNKDLDDSDLGVHSCEFCGTNFESRRGLSSHARYHLRQLGVAVSDSSGAPIDLLYQLMKERGGTLPKLEKQASPVKKHKTQSPKLKKDAGPKLKIKISNLVKKKYALSSSSPSAAKGSAASGHSSSPFAVGKPRKASSKKISVSTPSSALSPHKAVEPRLTDGSLSTSLSLASAKPLWAPQETDAPLNLTTMMNSTVRDDVHVCELCGAWYETRKGLSSHARAHLRQFGVNLESKGAPIEMLHKIIQSEEFQEKASAEQLEGSDFEAQTSPFSSPSTSSSISKNLVPLSFKGLTSVRLTPPPIKKPISPDVSGNLPLSNKAEFKSPPSAKKKKISLDVSGNMPLSSQTELKSPPLKKKKKSSPNVSGILSLSGKGELKLSPPTKKQKNSTDVSEALPLTEKTEFISPPSAKKQKISTDVAEGLPLDRKAELKSPSRGESSKHVSCEFCHEKFKKSQSLASHARYHLRQLGITEWSVNGSPMATLREVMAQRGSSAGSLSSPEPPSLTPLVSPSAPPSVPSLLSSPKPVIQSSSPPPVPHKVPKAKKGSRTVIPKPKDEPMEVDISIIESPKPQSAPTTPLTPPSDSNTVRSPMIDPKHENQEPKQFVCCDYCGEMFDTRKALSCHARGHLRQLGARWSLKVPPIEALYELMKREGAGRASKIKPEPASGAAVQWKKTASPPRTFTLSPVEKEKPDSDNTTTGCDATCELCGFDFENRKALASHARAHLRQQGVDWKVIGSPIETLKAWMKSEPGKVAELHKSYMKGDLPFVKKVPKRSSTPYSSSDSESVRLGSHKGSSAARDSAGQPQAYQLSKATARDGKAGMSHSSSSHRKRPSSDELSSDSLIQSPTARSELNVRSPRGCERRPPKHLYHSESGSRETEPSKPSRAGNIPSLVPRPPETSLVKLVGKVYSLKCRFCDEVFQGPLSIQEDWVMHLQQHILKLKKDSASTSSPQPPLNHTEAPLLIGPQAV</sequence>
<feature type="compositionally biased region" description="Basic and acidic residues" evidence="7">
    <location>
        <begin position="887"/>
        <end position="911"/>
    </location>
</feature>
<feature type="region of interest" description="Disordered" evidence="7">
    <location>
        <begin position="136"/>
        <end position="187"/>
    </location>
</feature>
<feature type="domain" description="C2H2-type" evidence="8">
    <location>
        <begin position="730"/>
        <end position="757"/>
    </location>
</feature>
<dbReference type="InterPro" id="IPR036236">
    <property type="entry name" value="Znf_C2H2_sf"/>
</dbReference>
<gene>
    <name evidence="9" type="ORF">ABG768_023733</name>
</gene>
<feature type="compositionally biased region" description="Low complexity" evidence="7">
    <location>
        <begin position="136"/>
        <end position="154"/>
    </location>
</feature>
<name>A0AAW2AGY4_CULAL</name>
<feature type="region of interest" description="Disordered" evidence="7">
    <location>
        <begin position="973"/>
        <end position="998"/>
    </location>
</feature>
<feature type="compositionally biased region" description="Low complexity" evidence="7">
    <location>
        <begin position="387"/>
        <end position="405"/>
    </location>
</feature>
<evidence type="ECO:0000313" key="10">
    <source>
        <dbReference type="Proteomes" id="UP001479290"/>
    </source>
</evidence>
<dbReference type="Pfam" id="PF23015">
    <property type="entry name" value="zf-WIZ"/>
    <property type="match status" value="1"/>
</dbReference>
<feature type="region of interest" description="Disordered" evidence="7">
    <location>
        <begin position="281"/>
        <end position="307"/>
    </location>
</feature>
<feature type="compositionally biased region" description="Polar residues" evidence="7">
    <location>
        <begin position="596"/>
        <end position="613"/>
    </location>
</feature>
<keyword evidence="10" id="KW-1185">Reference proteome</keyword>
<evidence type="ECO:0000256" key="1">
    <source>
        <dbReference type="ARBA" id="ARBA00004123"/>
    </source>
</evidence>
<evidence type="ECO:0000256" key="6">
    <source>
        <dbReference type="PROSITE-ProRule" id="PRU00042"/>
    </source>
</evidence>
<dbReference type="GO" id="GO:0000978">
    <property type="term" value="F:RNA polymerase II cis-regulatory region sequence-specific DNA binding"/>
    <property type="evidence" value="ECO:0007669"/>
    <property type="project" value="TreeGrafter"/>
</dbReference>
<dbReference type="Proteomes" id="UP001479290">
    <property type="component" value="Unassembled WGS sequence"/>
</dbReference>
<feature type="compositionally biased region" description="Low complexity" evidence="7">
    <location>
        <begin position="803"/>
        <end position="812"/>
    </location>
</feature>
<evidence type="ECO:0000256" key="7">
    <source>
        <dbReference type="SAM" id="MobiDB-lite"/>
    </source>
</evidence>
<dbReference type="SUPFAM" id="SSF57667">
    <property type="entry name" value="beta-beta-alpha zinc fingers"/>
    <property type="match status" value="2"/>
</dbReference>
<feature type="region of interest" description="Disordered" evidence="7">
    <location>
        <begin position="684"/>
        <end position="723"/>
    </location>
</feature>
<reference evidence="9 10" key="1">
    <citation type="submission" date="2024-05" db="EMBL/GenBank/DDBJ databases">
        <title>A high-quality chromosomal-level genome assembly of Topmouth culter (Culter alburnus).</title>
        <authorList>
            <person name="Zhao H."/>
        </authorList>
    </citation>
    <scope>NUCLEOTIDE SEQUENCE [LARGE SCALE GENOMIC DNA]</scope>
    <source>
        <strain evidence="9">CATC2023</strain>
        <tissue evidence="9">Muscle</tissue>
    </source>
</reference>
<dbReference type="PANTHER" id="PTHR24396">
    <property type="entry name" value="ZINC FINGER PROTEIN"/>
    <property type="match status" value="1"/>
</dbReference>
<feature type="region of interest" description="Disordered" evidence="7">
    <location>
        <begin position="510"/>
        <end position="613"/>
    </location>
</feature>
<feature type="domain" description="C2H2-type" evidence="8">
    <location>
        <begin position="227"/>
        <end position="249"/>
    </location>
</feature>
<proteinExistence type="predicted"/>
<feature type="domain" description="C2H2-type" evidence="8">
    <location>
        <begin position="38"/>
        <end position="60"/>
    </location>
</feature>
<dbReference type="GO" id="GO:0000981">
    <property type="term" value="F:DNA-binding transcription factor activity, RNA polymerase II-specific"/>
    <property type="evidence" value="ECO:0007669"/>
    <property type="project" value="TreeGrafter"/>
</dbReference>
<evidence type="ECO:0000256" key="2">
    <source>
        <dbReference type="ARBA" id="ARBA00022723"/>
    </source>
</evidence>
<dbReference type="InterPro" id="IPR055125">
    <property type="entry name" value="Wiz_C_Znf"/>
</dbReference>
<organism evidence="9 10">
    <name type="scientific">Culter alburnus</name>
    <name type="common">Topmouth culter</name>
    <dbReference type="NCBI Taxonomy" id="194366"/>
    <lineage>
        <taxon>Eukaryota</taxon>
        <taxon>Metazoa</taxon>
        <taxon>Chordata</taxon>
        <taxon>Craniata</taxon>
        <taxon>Vertebrata</taxon>
        <taxon>Euteleostomi</taxon>
        <taxon>Actinopterygii</taxon>
        <taxon>Neopterygii</taxon>
        <taxon>Teleostei</taxon>
        <taxon>Ostariophysi</taxon>
        <taxon>Cypriniformes</taxon>
        <taxon>Xenocyprididae</taxon>
        <taxon>Xenocypridinae</taxon>
        <taxon>Culter</taxon>
    </lineage>
</organism>
<evidence type="ECO:0000256" key="4">
    <source>
        <dbReference type="ARBA" id="ARBA00022833"/>
    </source>
</evidence>
<dbReference type="InterPro" id="IPR051643">
    <property type="entry name" value="Transcr_Reg_ZincFinger"/>
</dbReference>
<dbReference type="PROSITE" id="PS50157">
    <property type="entry name" value="ZINC_FINGER_C2H2_2"/>
    <property type="match status" value="5"/>
</dbReference>
<feature type="compositionally biased region" description="Basic and acidic residues" evidence="7">
    <location>
        <begin position="449"/>
        <end position="468"/>
    </location>
</feature>
<keyword evidence="5" id="KW-0539">Nucleus</keyword>